<evidence type="ECO:0000256" key="8">
    <source>
        <dbReference type="RuleBase" id="RU366032"/>
    </source>
</evidence>
<dbReference type="Pfam" id="PF02518">
    <property type="entry name" value="HATPase_c"/>
    <property type="match status" value="1"/>
</dbReference>
<dbReference type="eggNOG" id="KOG0787">
    <property type="taxonomic scope" value="Eukaryota"/>
</dbReference>
<dbReference type="InterPro" id="IPR036890">
    <property type="entry name" value="HATPase_C_sf"/>
</dbReference>
<comment type="catalytic activity">
    <reaction evidence="7">
        <text>L-seryl-[pyruvate dehydrogenase E1 alpha subunit] + ATP = O-phospho-L-seryl-[pyruvate dehydrogenase E1 alpha subunit] + ADP + H(+)</text>
        <dbReference type="Rhea" id="RHEA:23052"/>
        <dbReference type="Rhea" id="RHEA-COMP:13689"/>
        <dbReference type="Rhea" id="RHEA-COMP:13690"/>
        <dbReference type="ChEBI" id="CHEBI:15378"/>
        <dbReference type="ChEBI" id="CHEBI:29999"/>
        <dbReference type="ChEBI" id="CHEBI:30616"/>
        <dbReference type="ChEBI" id="CHEBI:83421"/>
        <dbReference type="ChEBI" id="CHEBI:456216"/>
        <dbReference type="EC" id="2.7.11.2"/>
    </reaction>
</comment>
<dbReference type="VEuPathDB" id="FungiDB:SPPG_04601"/>
<dbReference type="Proteomes" id="UP000053201">
    <property type="component" value="Unassembled WGS sequence"/>
</dbReference>
<dbReference type="InterPro" id="IPR005467">
    <property type="entry name" value="His_kinase_dom"/>
</dbReference>
<keyword evidence="11" id="KW-1185">Reference proteome</keyword>
<evidence type="ECO:0000256" key="2">
    <source>
        <dbReference type="ARBA" id="ARBA00022679"/>
    </source>
</evidence>
<dbReference type="GeneID" id="27688041"/>
<dbReference type="PANTHER" id="PTHR11947:SF3">
    <property type="entry name" value="[PYRUVATE DEHYDROGENASE (ACETYL-TRANSFERRING)] KINASE, MITOCHONDRIAL"/>
    <property type="match status" value="1"/>
</dbReference>
<keyword evidence="3 8" id="KW-0547">Nucleotide-binding</keyword>
<comment type="similarity">
    <text evidence="1 8">Belongs to the PDK/BCKDK protein kinase family.</text>
</comment>
<dbReference type="InParanoid" id="A0A0L0HGQ3"/>
<dbReference type="EC" id="2.7.11.-" evidence="8"/>
<accession>A0A0L0HGQ3</accession>
<dbReference type="SMART" id="SM00387">
    <property type="entry name" value="HATPase_c"/>
    <property type="match status" value="1"/>
</dbReference>
<comment type="subcellular location">
    <subcellularLocation>
        <location evidence="8">Mitochondrion matrix</location>
    </subcellularLocation>
</comment>
<dbReference type="InterPro" id="IPR018955">
    <property type="entry name" value="BCDHK/PDK_N"/>
</dbReference>
<dbReference type="PROSITE" id="PS50109">
    <property type="entry name" value="HIS_KIN"/>
    <property type="match status" value="1"/>
</dbReference>
<dbReference type="SUPFAM" id="SSF69012">
    <property type="entry name" value="alpha-ketoacid dehydrogenase kinase, N-terminal domain"/>
    <property type="match status" value="1"/>
</dbReference>
<dbReference type="GO" id="GO:0005524">
    <property type="term" value="F:ATP binding"/>
    <property type="evidence" value="ECO:0007669"/>
    <property type="project" value="UniProtKB-UniRule"/>
</dbReference>
<keyword evidence="6 8" id="KW-0496">Mitochondrion</keyword>
<dbReference type="OrthoDB" id="241648at2759"/>
<evidence type="ECO:0000313" key="10">
    <source>
        <dbReference type="EMBL" id="KND00273.1"/>
    </source>
</evidence>
<dbReference type="Gene3D" id="3.30.565.10">
    <property type="entry name" value="Histidine kinase-like ATPase, C-terminal domain"/>
    <property type="match status" value="1"/>
</dbReference>
<feature type="domain" description="Histidine kinase" evidence="9">
    <location>
        <begin position="315"/>
        <end position="452"/>
    </location>
</feature>
<dbReference type="RefSeq" id="XP_016608312.1">
    <property type="nucleotide sequence ID" value="XM_016752837.1"/>
</dbReference>
<name>A0A0L0HGQ3_SPIPD</name>
<proteinExistence type="inferred from homology"/>
<keyword evidence="5 8" id="KW-0067">ATP-binding</keyword>
<dbReference type="GO" id="GO:0004740">
    <property type="term" value="F:pyruvate dehydrogenase (acetyl-transferring) kinase activity"/>
    <property type="evidence" value="ECO:0007669"/>
    <property type="project" value="UniProtKB-EC"/>
</dbReference>
<keyword evidence="4 8" id="KW-0418">Kinase</keyword>
<sequence>MPPSPSWVAPRLAAYAKRTPRPVRFEEMLKFGERPSQSTLLQAAKFLADEISVRLAHRYAELETLPYGLKEMHAVHQVKSWYAESFKDLVEFYNVIDAHRRNPSLGCKFESEHGMQGMGSWFSKLIGGARGRKDEFDVLPPGLASTAALDMTRPSVMPAVNQVSAEADSLAYFGQCQSPHLVNAAPAYNKQFNTILKRIVDRHNPVVVIVGKGVRQLTQSHPYLPEHHPEVQSFLNRFHRNRVGVRILIGHHLALQRQHRFPHHIGIVCTRTSVVDVASEASVDAAEVCEQSYGVSPPVEIQIPEGGVPDFVYVPSHMHHIIFEICKNAMRAVVEKEETRVGRGEAKRQDLPPVVINVQVRGDDIVIRVSDKGVGIPVREVDRAFQYAYTTAKQAPIDPDFHGSEVDGAPMAGFGYGLPLSQLYARYFKGDLTLQSREGLGTDVFFTVKRDWVGDEPVLM</sequence>
<dbReference type="PANTHER" id="PTHR11947">
    <property type="entry name" value="PYRUVATE DEHYDROGENASE KINASE"/>
    <property type="match status" value="1"/>
</dbReference>
<gene>
    <name evidence="10" type="ORF">SPPG_04601</name>
</gene>
<keyword evidence="2 8" id="KW-0808">Transferase</keyword>
<dbReference type="InterPro" id="IPR003594">
    <property type="entry name" value="HATPase_dom"/>
</dbReference>
<dbReference type="OMA" id="CDQYYLH"/>
<evidence type="ECO:0000259" key="9">
    <source>
        <dbReference type="PROSITE" id="PS50109"/>
    </source>
</evidence>
<evidence type="ECO:0000256" key="3">
    <source>
        <dbReference type="ARBA" id="ARBA00022741"/>
    </source>
</evidence>
<reference evidence="10 11" key="1">
    <citation type="submission" date="2009-08" db="EMBL/GenBank/DDBJ databases">
        <title>The Genome Sequence of Spizellomyces punctatus strain DAOM BR117.</title>
        <authorList>
            <consortium name="The Broad Institute Genome Sequencing Platform"/>
            <person name="Russ C."/>
            <person name="Cuomo C."/>
            <person name="Shea T."/>
            <person name="Young S.K."/>
            <person name="Zeng Q."/>
            <person name="Koehrsen M."/>
            <person name="Haas B."/>
            <person name="Borodovsky M."/>
            <person name="Guigo R."/>
            <person name="Alvarado L."/>
            <person name="Berlin A."/>
            <person name="Bochicchio J."/>
            <person name="Borenstein D."/>
            <person name="Chapman S."/>
            <person name="Chen Z."/>
            <person name="Engels R."/>
            <person name="Freedman E."/>
            <person name="Gellesch M."/>
            <person name="Goldberg J."/>
            <person name="Griggs A."/>
            <person name="Gujja S."/>
            <person name="Heiman D."/>
            <person name="Hepburn T."/>
            <person name="Howarth C."/>
            <person name="Jen D."/>
            <person name="Larson L."/>
            <person name="Lewis B."/>
            <person name="Mehta T."/>
            <person name="Park D."/>
            <person name="Pearson M."/>
            <person name="Roberts A."/>
            <person name="Saif S."/>
            <person name="Shenoy N."/>
            <person name="Sisk P."/>
            <person name="Stolte C."/>
            <person name="Sykes S."/>
            <person name="Thomson T."/>
            <person name="Walk T."/>
            <person name="White J."/>
            <person name="Yandava C."/>
            <person name="Burger G."/>
            <person name="Gray M.W."/>
            <person name="Holland P.W.H."/>
            <person name="King N."/>
            <person name="Lang F.B.F."/>
            <person name="Roger A.J."/>
            <person name="Ruiz-Trillo I."/>
            <person name="Lander E."/>
            <person name="Nusbaum C."/>
        </authorList>
    </citation>
    <scope>NUCLEOTIDE SEQUENCE [LARGE SCALE GENOMIC DNA]</scope>
    <source>
        <strain evidence="10 11">DAOM BR117</strain>
    </source>
</reference>
<dbReference type="GO" id="GO:0010906">
    <property type="term" value="P:regulation of glucose metabolic process"/>
    <property type="evidence" value="ECO:0007669"/>
    <property type="project" value="TreeGrafter"/>
</dbReference>
<evidence type="ECO:0000256" key="1">
    <source>
        <dbReference type="ARBA" id="ARBA00006155"/>
    </source>
</evidence>
<dbReference type="InterPro" id="IPR036784">
    <property type="entry name" value="AK/P_DHK_N_sf"/>
</dbReference>
<protein>
    <recommendedName>
        <fullName evidence="8">Protein-serine/threonine kinase</fullName>
        <ecNumber evidence="8">2.7.11.-</ecNumber>
    </recommendedName>
</protein>
<dbReference type="SUPFAM" id="SSF55874">
    <property type="entry name" value="ATPase domain of HSP90 chaperone/DNA topoisomerase II/histidine kinase"/>
    <property type="match status" value="1"/>
</dbReference>
<dbReference type="EMBL" id="KQ257456">
    <property type="protein sequence ID" value="KND00273.1"/>
    <property type="molecule type" value="Genomic_DNA"/>
</dbReference>
<organism evidence="10 11">
    <name type="scientific">Spizellomyces punctatus (strain DAOM BR117)</name>
    <dbReference type="NCBI Taxonomy" id="645134"/>
    <lineage>
        <taxon>Eukaryota</taxon>
        <taxon>Fungi</taxon>
        <taxon>Fungi incertae sedis</taxon>
        <taxon>Chytridiomycota</taxon>
        <taxon>Chytridiomycota incertae sedis</taxon>
        <taxon>Chytridiomycetes</taxon>
        <taxon>Spizellomycetales</taxon>
        <taxon>Spizellomycetaceae</taxon>
        <taxon>Spizellomyces</taxon>
    </lineage>
</organism>
<evidence type="ECO:0000256" key="6">
    <source>
        <dbReference type="ARBA" id="ARBA00023128"/>
    </source>
</evidence>
<evidence type="ECO:0000256" key="5">
    <source>
        <dbReference type="ARBA" id="ARBA00022840"/>
    </source>
</evidence>
<evidence type="ECO:0000256" key="4">
    <source>
        <dbReference type="ARBA" id="ARBA00022777"/>
    </source>
</evidence>
<dbReference type="Gene3D" id="1.20.140.20">
    <property type="entry name" value="Alpha-ketoacid/pyruvate dehydrogenase kinase, N-terminal domain"/>
    <property type="match status" value="1"/>
</dbReference>
<dbReference type="Pfam" id="PF10436">
    <property type="entry name" value="BCDHK_Adom3"/>
    <property type="match status" value="1"/>
</dbReference>
<dbReference type="GO" id="GO:0005759">
    <property type="term" value="C:mitochondrial matrix"/>
    <property type="evidence" value="ECO:0007669"/>
    <property type="project" value="UniProtKB-SubCell"/>
</dbReference>
<evidence type="ECO:0000256" key="7">
    <source>
        <dbReference type="ARBA" id="ARBA00048201"/>
    </source>
</evidence>
<dbReference type="InterPro" id="IPR039028">
    <property type="entry name" value="BCKD/PDK"/>
</dbReference>
<evidence type="ECO:0000313" key="11">
    <source>
        <dbReference type="Proteomes" id="UP000053201"/>
    </source>
</evidence>
<dbReference type="AlphaFoldDB" id="A0A0L0HGQ3"/>
<dbReference type="STRING" id="645134.A0A0L0HGQ3"/>